<dbReference type="AlphaFoldDB" id="A0A250X2M1"/>
<dbReference type="OrthoDB" id="10267139at2759"/>
<organism evidence="1 2">
    <name type="scientific">Chlamydomonas eustigma</name>
    <dbReference type="NCBI Taxonomy" id="1157962"/>
    <lineage>
        <taxon>Eukaryota</taxon>
        <taxon>Viridiplantae</taxon>
        <taxon>Chlorophyta</taxon>
        <taxon>core chlorophytes</taxon>
        <taxon>Chlorophyceae</taxon>
        <taxon>CS clade</taxon>
        <taxon>Chlamydomonadales</taxon>
        <taxon>Chlamydomonadaceae</taxon>
        <taxon>Chlamydomonas</taxon>
    </lineage>
</organism>
<dbReference type="PANTHER" id="PTHR31240:SF0">
    <property type="entry name" value="MATERNAL EFFECT EMBRYO ARREST 18"/>
    <property type="match status" value="1"/>
</dbReference>
<evidence type="ECO:0000313" key="1">
    <source>
        <dbReference type="EMBL" id="GAX77344.1"/>
    </source>
</evidence>
<sequence length="544" mass="59170">MSSFSGSVRCCPTSLKMYTKVAFNCPCSSIQPDHNLHRKATCTVSSRCIFNHHNAGDFSFAIKLNLNRGRLSTMYALNGRDTPTFNADQSGPSLHNITMPQHAAASMLSTAFSSPRLGRPDGPTLVVFSGGTAFNVVAGRLRQFTDRVAYILPVSDDGGSTAEIVRVLGGPAVGDIRSRCLRLADDSDEEACAVKALLAHRLHPTDSIAAKLEWYTIVEGENEALWAGVSDAYKHVIRAFLVHFHSTILRHSTESFNFRNGSIGNFFFAGARTFFRSLEAAIFLFSRVARLPEGSLVLPAICTEERITLGAELEDGTVLRGQNQISHPPSTSSSGPHQVDKSIDYDLLESPIRHVFYLSNEGCGQEHEVSPKANPRVLTELQRADSIVYGMGSLYTSICPILCLEGIGESIATKQVPKILCLNGSHDRETASSGMREGPMTASDIVQAVTDALNRRWNRKGNRLQNKPDMYIDGLLVPRGGSILVDLEALASLGIQNVLEVDSVLDPESGGYLFEPSSLVIAIEQMINLINGGLRVMNLSPKPH</sequence>
<dbReference type="InterPro" id="IPR038136">
    <property type="entry name" value="CofD-like_dom_sf"/>
</dbReference>
<dbReference type="CDD" id="cd07187">
    <property type="entry name" value="YvcK_like"/>
    <property type="match status" value="1"/>
</dbReference>
<proteinExistence type="predicted"/>
<gene>
    <name evidence="1" type="ORF">CEUSTIGMA_g4790.t1</name>
</gene>
<dbReference type="PANTHER" id="PTHR31240">
    <property type="entry name" value="MATERNAL EFFECT EMBRYO ARREST 18"/>
    <property type="match status" value="1"/>
</dbReference>
<evidence type="ECO:0000313" key="2">
    <source>
        <dbReference type="Proteomes" id="UP000232323"/>
    </source>
</evidence>
<comment type="caution">
    <text evidence="1">The sequence shown here is derived from an EMBL/GenBank/DDBJ whole genome shotgun (WGS) entry which is preliminary data.</text>
</comment>
<reference evidence="1 2" key="1">
    <citation type="submission" date="2017-08" db="EMBL/GenBank/DDBJ databases">
        <title>Acidophilic green algal genome provides insights into adaptation to an acidic environment.</title>
        <authorList>
            <person name="Hirooka S."/>
            <person name="Hirose Y."/>
            <person name="Kanesaki Y."/>
            <person name="Higuchi S."/>
            <person name="Fujiwara T."/>
            <person name="Onuma R."/>
            <person name="Era A."/>
            <person name="Ohbayashi R."/>
            <person name="Uzuka A."/>
            <person name="Nozaki H."/>
            <person name="Yoshikawa H."/>
            <person name="Miyagishima S.Y."/>
        </authorList>
    </citation>
    <scope>NUCLEOTIDE SEQUENCE [LARGE SCALE GENOMIC DNA]</scope>
    <source>
        <strain evidence="1 2">NIES-2499</strain>
    </source>
</reference>
<protein>
    <submittedName>
        <fullName evidence="1">Uncharacterized protein</fullName>
    </submittedName>
</protein>
<dbReference type="GO" id="GO:0043743">
    <property type="term" value="F:LPPG:FO 2-phospho-L-lactate transferase activity"/>
    <property type="evidence" value="ECO:0007669"/>
    <property type="project" value="InterPro"/>
</dbReference>
<accession>A0A250X2M1</accession>
<dbReference type="STRING" id="1157962.A0A250X2M1"/>
<dbReference type="Proteomes" id="UP000232323">
    <property type="component" value="Unassembled WGS sequence"/>
</dbReference>
<keyword evidence="2" id="KW-1185">Reference proteome</keyword>
<dbReference type="Gene3D" id="3.40.50.10680">
    <property type="entry name" value="CofD-like domains"/>
    <property type="match status" value="1"/>
</dbReference>
<dbReference type="SUPFAM" id="SSF142338">
    <property type="entry name" value="CofD-like"/>
    <property type="match status" value="1"/>
</dbReference>
<name>A0A250X2M1_9CHLO</name>
<dbReference type="Pfam" id="PF01933">
    <property type="entry name" value="CofD"/>
    <property type="match status" value="1"/>
</dbReference>
<dbReference type="EMBL" id="BEGY01000024">
    <property type="protein sequence ID" value="GAX77344.1"/>
    <property type="molecule type" value="Genomic_DNA"/>
</dbReference>
<dbReference type="InterPro" id="IPR002882">
    <property type="entry name" value="CofD"/>
</dbReference>